<gene>
    <name evidence="4" type="ORF">ACEZDJ_39265</name>
</gene>
<dbReference type="Pfam" id="PF00583">
    <property type="entry name" value="Acetyltransf_1"/>
    <property type="match status" value="1"/>
</dbReference>
<dbReference type="SUPFAM" id="SSF55729">
    <property type="entry name" value="Acyl-CoA N-acyltransferases (Nat)"/>
    <property type="match status" value="1"/>
</dbReference>
<reference evidence="4 5" key="1">
    <citation type="submission" date="2024-09" db="EMBL/GenBank/DDBJ databases">
        <authorList>
            <person name="Lee S.D."/>
        </authorList>
    </citation>
    <scope>NUCLEOTIDE SEQUENCE [LARGE SCALE GENOMIC DNA]</scope>
    <source>
        <strain evidence="4 5">N1-5</strain>
    </source>
</reference>
<dbReference type="Proteomes" id="UP001592528">
    <property type="component" value="Unassembled WGS sequence"/>
</dbReference>
<evidence type="ECO:0000256" key="1">
    <source>
        <dbReference type="ARBA" id="ARBA00022679"/>
    </source>
</evidence>
<name>A0ABV6V0T5_9ACTN</name>
<evidence type="ECO:0000256" key="2">
    <source>
        <dbReference type="ARBA" id="ARBA00023315"/>
    </source>
</evidence>
<keyword evidence="2" id="KW-0012">Acyltransferase</keyword>
<dbReference type="InterPro" id="IPR016181">
    <property type="entry name" value="Acyl_CoA_acyltransferase"/>
</dbReference>
<accession>A0ABV6V0T5</accession>
<evidence type="ECO:0000259" key="3">
    <source>
        <dbReference type="PROSITE" id="PS51186"/>
    </source>
</evidence>
<dbReference type="InterPro" id="IPR050832">
    <property type="entry name" value="Bact_Acetyltransf"/>
</dbReference>
<evidence type="ECO:0000313" key="4">
    <source>
        <dbReference type="EMBL" id="MFC1407339.1"/>
    </source>
</evidence>
<organism evidence="4 5">
    <name type="scientific">Streptacidiphilus cavernicola</name>
    <dbReference type="NCBI Taxonomy" id="3342716"/>
    <lineage>
        <taxon>Bacteria</taxon>
        <taxon>Bacillati</taxon>
        <taxon>Actinomycetota</taxon>
        <taxon>Actinomycetes</taxon>
        <taxon>Kitasatosporales</taxon>
        <taxon>Streptomycetaceae</taxon>
        <taxon>Streptacidiphilus</taxon>
    </lineage>
</organism>
<feature type="domain" description="N-acetyltransferase" evidence="3">
    <location>
        <begin position="8"/>
        <end position="186"/>
    </location>
</feature>
<keyword evidence="1" id="KW-0808">Transferase</keyword>
<dbReference type="EMBL" id="JBHEZZ010000043">
    <property type="protein sequence ID" value="MFC1407339.1"/>
    <property type="molecule type" value="Genomic_DNA"/>
</dbReference>
<dbReference type="InterPro" id="IPR000182">
    <property type="entry name" value="GNAT_dom"/>
</dbReference>
<dbReference type="RefSeq" id="WP_051726550.1">
    <property type="nucleotide sequence ID" value="NZ_JBHEZZ010000043.1"/>
</dbReference>
<proteinExistence type="predicted"/>
<dbReference type="PANTHER" id="PTHR43877">
    <property type="entry name" value="AMINOALKYLPHOSPHONATE N-ACETYLTRANSFERASE-RELATED-RELATED"/>
    <property type="match status" value="1"/>
</dbReference>
<evidence type="ECO:0000313" key="5">
    <source>
        <dbReference type="Proteomes" id="UP001592528"/>
    </source>
</evidence>
<comment type="caution">
    <text evidence="4">The sequence shown here is derived from an EMBL/GenBank/DDBJ whole genome shotgun (WGS) entry which is preliminary data.</text>
</comment>
<dbReference type="PROSITE" id="PS51186">
    <property type="entry name" value="GNAT"/>
    <property type="match status" value="1"/>
</dbReference>
<dbReference type="PANTHER" id="PTHR43877:SF1">
    <property type="entry name" value="ACETYLTRANSFERASE"/>
    <property type="match status" value="1"/>
</dbReference>
<protein>
    <submittedName>
        <fullName evidence="4">N-acetyltransferase family protein</fullName>
    </submittedName>
</protein>
<sequence length="212" mass="22913">MSERLEQPQVRDVEAADVAEVVRLRAASWRAAYADLMPPAYLDAMDTGPEAVGRAVRRLRGNPAGYHDLVALRGDRIVAFALAGPERPMPSHYRDGGHGCEEHGGTRGEVYALYAHPDAWSTGAGAALLDAACARLRADGHRQQVLWVLEGNARGRSFYERQGLRPTGERTTLRLGGALLTELQYATVPAAEQVVSQRSVLPGLPAPVRRGA</sequence>
<keyword evidence="5" id="KW-1185">Reference proteome</keyword>
<dbReference type="Gene3D" id="3.40.630.30">
    <property type="match status" value="1"/>
</dbReference>